<accession>A0ABZ0B9Z1</accession>
<evidence type="ECO:0000313" key="3">
    <source>
        <dbReference type="EMBL" id="WNO53890.1"/>
    </source>
</evidence>
<evidence type="ECO:0000313" key="4">
    <source>
        <dbReference type="Proteomes" id="UP001302249"/>
    </source>
</evidence>
<dbReference type="EMBL" id="CP135076">
    <property type="protein sequence ID" value="WNO53890.1"/>
    <property type="molecule type" value="Genomic_DNA"/>
</dbReference>
<keyword evidence="4" id="KW-1185">Reference proteome</keyword>
<name>A0ABZ0B9Z1_9SPHN</name>
<proteinExistence type="predicted"/>
<dbReference type="InterPro" id="IPR007569">
    <property type="entry name" value="DUF559"/>
</dbReference>
<organism evidence="3 4">
    <name type="scientific">Stakelama saccharophila</name>
    <dbReference type="NCBI Taxonomy" id="3075605"/>
    <lineage>
        <taxon>Bacteria</taxon>
        <taxon>Pseudomonadati</taxon>
        <taxon>Pseudomonadota</taxon>
        <taxon>Alphaproteobacteria</taxon>
        <taxon>Sphingomonadales</taxon>
        <taxon>Sphingomonadaceae</taxon>
        <taxon>Stakelama</taxon>
    </lineage>
</organism>
<dbReference type="RefSeq" id="WP_313915790.1">
    <property type="nucleotide sequence ID" value="NZ_CP135076.1"/>
</dbReference>
<dbReference type="Proteomes" id="UP001302249">
    <property type="component" value="Chromosome"/>
</dbReference>
<dbReference type="Pfam" id="PF04480">
    <property type="entry name" value="DUF559"/>
    <property type="match status" value="1"/>
</dbReference>
<sequence length="71" mass="8035">MNADAQEYDDARTAFLEREGYRVARFTNSEVLRNREGILIEILLQLRRSPSPSRSPAASGPLPLPHGEREL</sequence>
<reference evidence="3 4" key="1">
    <citation type="submission" date="2023-09" db="EMBL/GenBank/DDBJ databases">
        <authorList>
            <person name="Rey-Velasco X."/>
        </authorList>
    </citation>
    <scope>NUCLEOTIDE SEQUENCE [LARGE SCALE GENOMIC DNA]</scope>
    <source>
        <strain evidence="3 4">W311</strain>
    </source>
</reference>
<feature type="domain" description="DUF559" evidence="2">
    <location>
        <begin position="4"/>
        <end position="46"/>
    </location>
</feature>
<feature type="compositionally biased region" description="Low complexity" evidence="1">
    <location>
        <begin position="48"/>
        <end position="61"/>
    </location>
</feature>
<evidence type="ECO:0000256" key="1">
    <source>
        <dbReference type="SAM" id="MobiDB-lite"/>
    </source>
</evidence>
<feature type="region of interest" description="Disordered" evidence="1">
    <location>
        <begin position="48"/>
        <end position="71"/>
    </location>
</feature>
<evidence type="ECO:0000259" key="2">
    <source>
        <dbReference type="Pfam" id="PF04480"/>
    </source>
</evidence>
<protein>
    <submittedName>
        <fullName evidence="3">DUF559 domain-containing protein</fullName>
    </submittedName>
</protein>
<gene>
    <name evidence="3" type="ORF">RPR59_01115</name>
</gene>